<dbReference type="PROSITE" id="PS50850">
    <property type="entry name" value="MFS"/>
    <property type="match status" value="1"/>
</dbReference>
<protein>
    <submittedName>
        <fullName evidence="9">MFS transporter</fullName>
    </submittedName>
</protein>
<gene>
    <name evidence="9" type="ORF">ACFFP1_11030</name>
</gene>
<dbReference type="Gene3D" id="1.20.1250.20">
    <property type="entry name" value="MFS general substrate transporter like domains"/>
    <property type="match status" value="2"/>
</dbReference>
<evidence type="ECO:0000256" key="7">
    <source>
        <dbReference type="SAM" id="Phobius"/>
    </source>
</evidence>
<keyword evidence="2" id="KW-0813">Transport</keyword>
<accession>A0ABV5XZ65</accession>
<keyword evidence="6 7" id="KW-0472">Membrane</keyword>
<proteinExistence type="predicted"/>
<dbReference type="Proteomes" id="UP001589702">
    <property type="component" value="Unassembled WGS sequence"/>
</dbReference>
<keyword evidence="10" id="KW-1185">Reference proteome</keyword>
<comment type="caution">
    <text evidence="9">The sequence shown here is derived from an EMBL/GenBank/DDBJ whole genome shotgun (WGS) entry which is preliminary data.</text>
</comment>
<feature type="transmembrane region" description="Helical" evidence="7">
    <location>
        <begin position="59"/>
        <end position="75"/>
    </location>
</feature>
<dbReference type="PROSITE" id="PS00216">
    <property type="entry name" value="SUGAR_TRANSPORT_1"/>
    <property type="match status" value="1"/>
</dbReference>
<feature type="transmembrane region" description="Helical" evidence="7">
    <location>
        <begin position="336"/>
        <end position="355"/>
    </location>
</feature>
<feature type="transmembrane region" description="Helical" evidence="7">
    <location>
        <begin position="117"/>
        <end position="135"/>
    </location>
</feature>
<evidence type="ECO:0000256" key="1">
    <source>
        <dbReference type="ARBA" id="ARBA00004651"/>
    </source>
</evidence>
<evidence type="ECO:0000313" key="10">
    <source>
        <dbReference type="Proteomes" id="UP001589702"/>
    </source>
</evidence>
<comment type="subcellular location">
    <subcellularLocation>
        <location evidence="1">Cell membrane</location>
        <topology evidence="1">Multi-pass membrane protein</topology>
    </subcellularLocation>
</comment>
<feature type="domain" description="Major facilitator superfamily (MFS) profile" evidence="8">
    <location>
        <begin position="44"/>
        <end position="455"/>
    </location>
</feature>
<reference evidence="9 10" key="1">
    <citation type="submission" date="2024-09" db="EMBL/GenBank/DDBJ databases">
        <authorList>
            <person name="Sun Q."/>
            <person name="Mori K."/>
        </authorList>
    </citation>
    <scope>NUCLEOTIDE SEQUENCE [LARGE SCALE GENOMIC DNA]</scope>
    <source>
        <strain evidence="9 10">JCM 1334</strain>
    </source>
</reference>
<evidence type="ECO:0000256" key="2">
    <source>
        <dbReference type="ARBA" id="ARBA00022448"/>
    </source>
</evidence>
<dbReference type="SUPFAM" id="SSF103473">
    <property type="entry name" value="MFS general substrate transporter"/>
    <property type="match status" value="1"/>
</dbReference>
<evidence type="ECO:0000256" key="5">
    <source>
        <dbReference type="ARBA" id="ARBA00022989"/>
    </source>
</evidence>
<name>A0ABV5XZ65_ARTRM</name>
<dbReference type="InterPro" id="IPR011701">
    <property type="entry name" value="MFS"/>
</dbReference>
<keyword evidence="5 7" id="KW-1133">Transmembrane helix</keyword>
<evidence type="ECO:0000256" key="4">
    <source>
        <dbReference type="ARBA" id="ARBA00022692"/>
    </source>
</evidence>
<organism evidence="9 10">
    <name type="scientific">Arthrobacter ramosus</name>
    <dbReference type="NCBI Taxonomy" id="1672"/>
    <lineage>
        <taxon>Bacteria</taxon>
        <taxon>Bacillati</taxon>
        <taxon>Actinomycetota</taxon>
        <taxon>Actinomycetes</taxon>
        <taxon>Micrococcales</taxon>
        <taxon>Micrococcaceae</taxon>
        <taxon>Arthrobacter</taxon>
    </lineage>
</organism>
<dbReference type="CDD" id="cd17369">
    <property type="entry name" value="MFS_ShiA_like"/>
    <property type="match status" value="1"/>
</dbReference>
<dbReference type="InterPro" id="IPR036259">
    <property type="entry name" value="MFS_trans_sf"/>
</dbReference>
<dbReference type="EMBL" id="JBHMBC010000016">
    <property type="protein sequence ID" value="MFB9820033.1"/>
    <property type="molecule type" value="Genomic_DNA"/>
</dbReference>
<feature type="transmembrane region" description="Helical" evidence="7">
    <location>
        <begin position="270"/>
        <end position="292"/>
    </location>
</feature>
<feature type="transmembrane region" description="Helical" evidence="7">
    <location>
        <begin position="182"/>
        <end position="208"/>
    </location>
</feature>
<feature type="transmembrane region" description="Helical" evidence="7">
    <location>
        <begin position="361"/>
        <end position="381"/>
    </location>
</feature>
<dbReference type="InterPro" id="IPR005829">
    <property type="entry name" value="Sugar_transporter_CS"/>
</dbReference>
<dbReference type="PANTHER" id="PTHR43045">
    <property type="entry name" value="SHIKIMATE TRANSPORTER"/>
    <property type="match status" value="1"/>
</dbReference>
<feature type="transmembrane region" description="Helical" evidence="7">
    <location>
        <begin position="304"/>
        <end position="324"/>
    </location>
</feature>
<evidence type="ECO:0000259" key="8">
    <source>
        <dbReference type="PROSITE" id="PS50850"/>
    </source>
</evidence>
<feature type="transmembrane region" description="Helical" evidence="7">
    <location>
        <begin position="220"/>
        <end position="239"/>
    </location>
</feature>
<evidence type="ECO:0000256" key="3">
    <source>
        <dbReference type="ARBA" id="ARBA00022475"/>
    </source>
</evidence>
<feature type="transmembrane region" description="Helical" evidence="7">
    <location>
        <begin position="430"/>
        <end position="449"/>
    </location>
</feature>
<evidence type="ECO:0000256" key="6">
    <source>
        <dbReference type="ARBA" id="ARBA00023136"/>
    </source>
</evidence>
<dbReference type="PANTHER" id="PTHR43045:SF1">
    <property type="entry name" value="SHIKIMATE TRANSPORTER"/>
    <property type="match status" value="1"/>
</dbReference>
<feature type="transmembrane region" description="Helical" evidence="7">
    <location>
        <begin position="141"/>
        <end position="161"/>
    </location>
</feature>
<keyword evidence="4 7" id="KW-0812">Transmembrane</keyword>
<keyword evidence="3" id="KW-1003">Cell membrane</keyword>
<dbReference type="InterPro" id="IPR020846">
    <property type="entry name" value="MFS_dom"/>
</dbReference>
<dbReference type="RefSeq" id="WP_234752241.1">
    <property type="nucleotide sequence ID" value="NZ_JAKEED010000009.1"/>
</dbReference>
<sequence>MRTTKSQVVKAVEPITGQHMDTTVLSPATPTEFGPQQRKLLRRTIAGSAVGNILEQYDFALYASAAALIFGKLFFPSFDPTVALIAAFTTQAVGFIARPLGSLVAGHVGDLHGRKRVLVAMLLIAGISTTAIGLLPTYAAIGIWAPIFLVILRFVQGFSFGGEYGGAILMVSETAPREKRGFYTGFIPASSALGGLLSTVVLFAVSLLPPETFEAWGWRIPFLLSIILVVTGLIIRLRLKETPVYKDAEVKGKTTRKPILEVIKTNPKQLLLAAGISFGFGTLNYVVLGWLLSYTAVDLKVGAGLGLIALVIGYVFYGISDWVSSAISDRVGRRPVILTGGIAYGVWAFPMFAMVDTKSPVLIVVAMAVSLTLSGMIYGPLASLISELFATKFRYSGASMGYQLGQTLGGGFSPLIATGLYAATLASWSVAIYLVIAGLITAASVFFLTETAGRDLTH</sequence>
<feature type="transmembrane region" description="Helical" evidence="7">
    <location>
        <begin position="81"/>
        <end position="105"/>
    </location>
</feature>
<dbReference type="Pfam" id="PF07690">
    <property type="entry name" value="MFS_1"/>
    <property type="match status" value="1"/>
</dbReference>
<evidence type="ECO:0000313" key="9">
    <source>
        <dbReference type="EMBL" id="MFB9820033.1"/>
    </source>
</evidence>